<reference evidence="2 3" key="1">
    <citation type="submission" date="2017-06" db="EMBL/GenBank/DDBJ databases">
        <authorList>
            <person name="Kim H.J."/>
            <person name="Triplett B.A."/>
        </authorList>
    </citation>
    <scope>NUCLEOTIDE SEQUENCE [LARGE SCALE GENOMIC DNA]</scope>
    <source>
        <strain evidence="2 3">DSM 14713</strain>
    </source>
</reference>
<evidence type="ECO:0000313" key="2">
    <source>
        <dbReference type="EMBL" id="ATB26702.1"/>
    </source>
</evidence>
<keyword evidence="1" id="KW-0472">Membrane</keyword>
<dbReference type="KEGG" id="mbd:MEBOL_000136"/>
<evidence type="ECO:0000313" key="3">
    <source>
        <dbReference type="Proteomes" id="UP000217289"/>
    </source>
</evidence>
<sequence>MSGPGLNVPLNDPRMPTLRRVRPAAFLLLCLGIVDLIFVAGMLVAVGLDLQIFPLPPGVDPANRPRLADLNSYSFAAVGAVLARGLTIWGAVNALYLRRKGFVIMGCLTAMVPFTPGCCMGIPVGAWLLIVLNDPAVRKHFT</sequence>
<accession>A0A250I6A2</accession>
<keyword evidence="3" id="KW-1185">Reference proteome</keyword>
<feature type="transmembrane region" description="Helical" evidence="1">
    <location>
        <begin position="103"/>
        <end position="130"/>
    </location>
</feature>
<dbReference type="Proteomes" id="UP000217289">
    <property type="component" value="Chromosome"/>
</dbReference>
<keyword evidence="1" id="KW-0812">Transmembrane</keyword>
<keyword evidence="1" id="KW-1133">Transmembrane helix</keyword>
<name>A0A250I6A2_9BACT</name>
<dbReference type="EMBL" id="CP022163">
    <property type="protein sequence ID" value="ATB26702.1"/>
    <property type="molecule type" value="Genomic_DNA"/>
</dbReference>
<evidence type="ECO:0000256" key="1">
    <source>
        <dbReference type="SAM" id="Phobius"/>
    </source>
</evidence>
<organism evidence="2 3">
    <name type="scientific">Melittangium boletus DSM 14713</name>
    <dbReference type="NCBI Taxonomy" id="1294270"/>
    <lineage>
        <taxon>Bacteria</taxon>
        <taxon>Pseudomonadati</taxon>
        <taxon>Myxococcota</taxon>
        <taxon>Myxococcia</taxon>
        <taxon>Myxococcales</taxon>
        <taxon>Cystobacterineae</taxon>
        <taxon>Archangiaceae</taxon>
        <taxon>Melittangium</taxon>
    </lineage>
</organism>
<dbReference type="AlphaFoldDB" id="A0A250I6A2"/>
<protein>
    <submittedName>
        <fullName evidence="2">Uncharacterized protein</fullName>
    </submittedName>
</protein>
<dbReference type="RefSeq" id="WP_095975609.1">
    <property type="nucleotide sequence ID" value="NZ_CP022163.1"/>
</dbReference>
<feature type="transmembrane region" description="Helical" evidence="1">
    <location>
        <begin position="73"/>
        <end position="96"/>
    </location>
</feature>
<gene>
    <name evidence="2" type="ORF">MEBOL_000136</name>
</gene>
<feature type="transmembrane region" description="Helical" evidence="1">
    <location>
        <begin position="24"/>
        <end position="53"/>
    </location>
</feature>
<dbReference type="OrthoDB" id="5382279at2"/>
<proteinExistence type="predicted"/>